<name>C3JB95_POREA</name>
<evidence type="ECO:0008006" key="3">
    <source>
        <dbReference type="Google" id="ProtNLM"/>
    </source>
</evidence>
<dbReference type="GeneID" id="93364814"/>
<comment type="caution">
    <text evidence="1">The sequence shown here is derived from an EMBL/GenBank/DDBJ whole genome shotgun (WGS) entry which is preliminary data.</text>
</comment>
<sequence>MLVQQQEMLTVVDAYKLEEMTDNTPDITLTCLRASEARVLSYLSAKYDITAIQAMPSDAPCLADIKEMIKDIALYYIMRRHNVDIAFERVVEAYKLHQEYLKGIATGTLGIVGLPLRKTEDGRIVSHLTMGSRPKVDFEY</sequence>
<accession>C3JB95</accession>
<dbReference type="AlphaFoldDB" id="C3JB95"/>
<dbReference type="Pfam" id="PF07030">
    <property type="entry name" value="Phage_Mu_Gp36"/>
    <property type="match status" value="1"/>
</dbReference>
<keyword evidence="2" id="KW-1185">Reference proteome</keyword>
<dbReference type="EMBL" id="ACNN01000024">
    <property type="protein sequence ID" value="EEN82548.1"/>
    <property type="molecule type" value="Genomic_DNA"/>
</dbReference>
<dbReference type="InterPro" id="IPR009752">
    <property type="entry name" value="Phage_Mu_GpJ"/>
</dbReference>
<evidence type="ECO:0000313" key="1">
    <source>
        <dbReference type="EMBL" id="EEN82548.1"/>
    </source>
</evidence>
<dbReference type="Proteomes" id="UP000004295">
    <property type="component" value="Unassembled WGS sequence"/>
</dbReference>
<proteinExistence type="predicted"/>
<evidence type="ECO:0000313" key="2">
    <source>
        <dbReference type="Proteomes" id="UP000004295"/>
    </source>
</evidence>
<organism evidence="1 2">
    <name type="scientific">Porphyromonas endodontalis (strain ATCC 35406 / DSM 24491 / JCM 8526 / CCUG 16442 / BCRC 14492 / NCTC 13058 / HG 370)</name>
    <name type="common">Bacteroides endodontalis</name>
    <dbReference type="NCBI Taxonomy" id="553175"/>
    <lineage>
        <taxon>Bacteria</taxon>
        <taxon>Pseudomonadati</taxon>
        <taxon>Bacteroidota</taxon>
        <taxon>Bacteroidia</taxon>
        <taxon>Bacteroidales</taxon>
        <taxon>Porphyromonadaceae</taxon>
        <taxon>Porphyromonas</taxon>
    </lineage>
</organism>
<protein>
    <recommendedName>
        <fullName evidence="3">DUF1320 domain-containing protein</fullName>
    </recommendedName>
</protein>
<gene>
    <name evidence="1" type="ORF">POREN0001_1538</name>
</gene>
<dbReference type="RefSeq" id="WP_004333895.1">
    <property type="nucleotide sequence ID" value="NZ_ACNN01000024.1"/>
</dbReference>
<dbReference type="STRING" id="553175.POREN0001_1538"/>
<reference evidence="1 2" key="1">
    <citation type="submission" date="2009-04" db="EMBL/GenBank/DDBJ databases">
        <authorList>
            <person name="Sebastian Y."/>
            <person name="Madupu R."/>
            <person name="Durkin A.S."/>
            <person name="Torralba M."/>
            <person name="Methe B."/>
            <person name="Sutton G.G."/>
            <person name="Strausberg R.L."/>
            <person name="Nelson K.E."/>
        </authorList>
    </citation>
    <scope>NUCLEOTIDE SEQUENCE [LARGE SCALE GENOMIC DNA]</scope>
    <source>
        <strain evidence="2">ATCC 35406 / BCRC 14492 / JCM 8526 / NCTC 13058 / HG 370</strain>
    </source>
</reference>